<dbReference type="Proteomes" id="UP000095280">
    <property type="component" value="Unplaced"/>
</dbReference>
<organism evidence="1 2">
    <name type="scientific">Macrostomum lignano</name>
    <dbReference type="NCBI Taxonomy" id="282301"/>
    <lineage>
        <taxon>Eukaryota</taxon>
        <taxon>Metazoa</taxon>
        <taxon>Spiralia</taxon>
        <taxon>Lophotrochozoa</taxon>
        <taxon>Platyhelminthes</taxon>
        <taxon>Rhabditophora</taxon>
        <taxon>Macrostomorpha</taxon>
        <taxon>Macrostomida</taxon>
        <taxon>Macrostomidae</taxon>
        <taxon>Macrostomum</taxon>
    </lineage>
</organism>
<protein>
    <submittedName>
        <fullName evidence="2">Transposase</fullName>
    </submittedName>
</protein>
<keyword evidence="1" id="KW-1185">Reference proteome</keyword>
<evidence type="ECO:0000313" key="1">
    <source>
        <dbReference type="Proteomes" id="UP000095280"/>
    </source>
</evidence>
<reference evidence="2" key="1">
    <citation type="submission" date="2016-11" db="UniProtKB">
        <authorList>
            <consortium name="WormBaseParasite"/>
        </authorList>
    </citation>
    <scope>IDENTIFICATION</scope>
</reference>
<sequence length="232" mass="25906">IEQHLRKPKSSRINLRHHVAAFNGQIRLPSESSYFKTASALACSGQAELHWDVLGLSLALLESGRLKSPDMAPSYHHIERWLLTPVSTSAPQAFAGVRLRRRRRRQKIPANWRRSVNGHAHSGAELVLRPDAGQSVQVLADIGDRVHQAYCIAVLTSDGWEFDSVASDCPLRVRLSLGLRRVPVGKLLVREAGRPLPGQHPAAGQPAHPMLHHLLDSLTRRRRRRSPHQSLL</sequence>
<evidence type="ECO:0000313" key="2">
    <source>
        <dbReference type="WBParaSite" id="snap_masked-unitig_26226-processed-gene-0.0-mRNA-1"/>
    </source>
</evidence>
<accession>A0A1I8JML3</accession>
<dbReference type="AlphaFoldDB" id="A0A1I8JML3"/>
<dbReference type="WBParaSite" id="snap_masked-unitig_26226-processed-gene-0.0-mRNA-1">
    <property type="protein sequence ID" value="snap_masked-unitig_26226-processed-gene-0.0-mRNA-1"/>
    <property type="gene ID" value="snap_masked-unitig_26226-processed-gene-0.0"/>
</dbReference>
<name>A0A1I8JML3_9PLAT</name>
<proteinExistence type="predicted"/>